<keyword evidence="6" id="KW-0560">Oxidoreductase</keyword>
<dbReference type="InterPro" id="IPR005720">
    <property type="entry name" value="Dihydroorotate_DH_cat"/>
</dbReference>
<evidence type="ECO:0000313" key="9">
    <source>
        <dbReference type="Proteomes" id="UP000197065"/>
    </source>
</evidence>
<dbReference type="InterPro" id="IPR050074">
    <property type="entry name" value="DHO_dehydrogenase"/>
</dbReference>
<sequence>MSLTTQYLGLTLKNPLVASAAPPNAHLDHLRHLEDAGAAAVVLPSLFEEQIEAETALEAQIYDLHANNSPEATSYFPEPIAGPYGVGPDAYLDLVRRARAALSIPVIASLNGATDAGWTNYAQLLQQAGAQAIELNVALVPIDITLDGREVEERILHILASVRRVVNVPVAVKLGPFVSSLGHFAMRLVEAGADGLVLFNRLVQPDIDIVRLAFDTHMPLSRPEEMRLPLLWISLLAGRLKASLAASTGVDRADDVVKALLAGADVVMTSSAVLRYGPNCLSIWLDDLRAWMTARDFKDIAELRGLMSGQKLPNKELLGRPSYMKMLGDAVMPS</sequence>
<dbReference type="SUPFAM" id="SSF51395">
    <property type="entry name" value="FMN-linked oxidoreductases"/>
    <property type="match status" value="1"/>
</dbReference>
<dbReference type="RefSeq" id="WP_088560333.1">
    <property type="nucleotide sequence ID" value="NZ_FYEH01000003.1"/>
</dbReference>
<dbReference type="GO" id="GO:0044205">
    <property type="term" value="P:'de novo' UMP biosynthetic process"/>
    <property type="evidence" value="ECO:0007669"/>
    <property type="project" value="UniProtKB-UniPathway"/>
</dbReference>
<dbReference type="Pfam" id="PF01180">
    <property type="entry name" value="DHO_dh"/>
    <property type="match status" value="1"/>
</dbReference>
<dbReference type="NCBIfam" id="NF005741">
    <property type="entry name" value="PRK07565.1"/>
    <property type="match status" value="1"/>
</dbReference>
<protein>
    <submittedName>
        <fullName evidence="8">Dihydroorotate dehydrogenase (Fumarate)</fullName>
    </submittedName>
</protein>
<evidence type="ECO:0000259" key="7">
    <source>
        <dbReference type="Pfam" id="PF01180"/>
    </source>
</evidence>
<accession>A0A212QS34</accession>
<evidence type="ECO:0000256" key="3">
    <source>
        <dbReference type="ARBA" id="ARBA00022630"/>
    </source>
</evidence>
<evidence type="ECO:0000256" key="5">
    <source>
        <dbReference type="ARBA" id="ARBA00022975"/>
    </source>
</evidence>
<keyword evidence="3" id="KW-0285">Flavoprotein</keyword>
<evidence type="ECO:0000313" key="8">
    <source>
        <dbReference type="EMBL" id="SNB62266.1"/>
    </source>
</evidence>
<evidence type="ECO:0000256" key="6">
    <source>
        <dbReference type="ARBA" id="ARBA00023002"/>
    </source>
</evidence>
<dbReference type="GO" id="GO:0006207">
    <property type="term" value="P:'de novo' pyrimidine nucleobase biosynthetic process"/>
    <property type="evidence" value="ECO:0007669"/>
    <property type="project" value="TreeGrafter"/>
</dbReference>
<evidence type="ECO:0000256" key="4">
    <source>
        <dbReference type="ARBA" id="ARBA00022643"/>
    </source>
</evidence>
<dbReference type="Proteomes" id="UP000197065">
    <property type="component" value="Unassembled WGS sequence"/>
</dbReference>
<evidence type="ECO:0000256" key="2">
    <source>
        <dbReference type="ARBA" id="ARBA00004725"/>
    </source>
</evidence>
<dbReference type="PANTHER" id="PTHR48109:SF3">
    <property type="entry name" value="SLL0744 PROTEIN"/>
    <property type="match status" value="1"/>
</dbReference>
<name>A0A212QS34_9PROT</name>
<dbReference type="OrthoDB" id="9794954at2"/>
<keyword evidence="9" id="KW-1185">Reference proteome</keyword>
<proteinExistence type="predicted"/>
<dbReference type="GO" id="GO:0004152">
    <property type="term" value="F:dihydroorotate dehydrogenase activity"/>
    <property type="evidence" value="ECO:0007669"/>
    <property type="project" value="InterPro"/>
</dbReference>
<gene>
    <name evidence="8" type="ORF">SAMN07250955_10379</name>
</gene>
<dbReference type="InterPro" id="IPR012135">
    <property type="entry name" value="Dihydroorotate_DH_1_2"/>
</dbReference>
<dbReference type="GO" id="GO:0005737">
    <property type="term" value="C:cytoplasm"/>
    <property type="evidence" value="ECO:0007669"/>
    <property type="project" value="InterPro"/>
</dbReference>
<dbReference type="InterPro" id="IPR013785">
    <property type="entry name" value="Aldolase_TIM"/>
</dbReference>
<keyword evidence="4" id="KW-0288">FMN</keyword>
<organism evidence="8 9">
    <name type="scientific">Arboricoccus pini</name>
    <dbReference type="NCBI Taxonomy" id="1963835"/>
    <lineage>
        <taxon>Bacteria</taxon>
        <taxon>Pseudomonadati</taxon>
        <taxon>Pseudomonadota</taxon>
        <taxon>Alphaproteobacteria</taxon>
        <taxon>Geminicoccales</taxon>
        <taxon>Geminicoccaceae</taxon>
        <taxon>Arboricoccus</taxon>
    </lineage>
</organism>
<comment type="pathway">
    <text evidence="2">Pyrimidine metabolism; UMP biosynthesis via de novo pathway.</text>
</comment>
<dbReference type="PANTHER" id="PTHR48109">
    <property type="entry name" value="DIHYDROOROTATE DEHYDROGENASE (QUINONE), MITOCHONDRIAL-RELATED"/>
    <property type="match status" value="1"/>
</dbReference>
<reference evidence="8 9" key="1">
    <citation type="submission" date="2017-06" db="EMBL/GenBank/DDBJ databases">
        <authorList>
            <person name="Kim H.J."/>
            <person name="Triplett B.A."/>
        </authorList>
    </citation>
    <scope>NUCLEOTIDE SEQUENCE [LARGE SCALE GENOMIC DNA]</scope>
    <source>
        <strain evidence="8 9">B29T1</strain>
    </source>
</reference>
<dbReference type="Gene3D" id="3.20.20.70">
    <property type="entry name" value="Aldolase class I"/>
    <property type="match status" value="1"/>
</dbReference>
<keyword evidence="5" id="KW-0665">Pyrimidine biosynthesis</keyword>
<dbReference type="EMBL" id="FYEH01000003">
    <property type="protein sequence ID" value="SNB62266.1"/>
    <property type="molecule type" value="Genomic_DNA"/>
</dbReference>
<dbReference type="AlphaFoldDB" id="A0A212QS34"/>
<feature type="domain" description="Dihydroorotate dehydrogenase catalytic" evidence="7">
    <location>
        <begin position="89"/>
        <end position="288"/>
    </location>
</feature>
<comment type="cofactor">
    <cofactor evidence="1">
        <name>FMN</name>
        <dbReference type="ChEBI" id="CHEBI:58210"/>
    </cofactor>
</comment>
<evidence type="ECO:0000256" key="1">
    <source>
        <dbReference type="ARBA" id="ARBA00001917"/>
    </source>
</evidence>
<dbReference type="PIRSF" id="PIRSF000164">
    <property type="entry name" value="DHO_oxidase"/>
    <property type="match status" value="1"/>
</dbReference>
<dbReference type="UniPathway" id="UPA00070"/>